<evidence type="ECO:0000256" key="9">
    <source>
        <dbReference type="ARBA" id="ARBA00023224"/>
    </source>
</evidence>
<keyword evidence="13" id="KW-1185">Reference proteome</keyword>
<protein>
    <submittedName>
        <fullName evidence="14">G_PROTEIN_RECEP_F1_2 domain-containing protein</fullName>
    </submittedName>
</protein>
<evidence type="ECO:0000256" key="7">
    <source>
        <dbReference type="ARBA" id="ARBA00023157"/>
    </source>
</evidence>
<dbReference type="InterPro" id="IPR017452">
    <property type="entry name" value="GPCR_Rhodpsn_7TM"/>
</dbReference>
<dbReference type="GO" id="GO:0071880">
    <property type="term" value="P:adenylate cyclase-activating adrenergic receptor signaling pathway"/>
    <property type="evidence" value="ECO:0007669"/>
    <property type="project" value="TreeGrafter"/>
</dbReference>
<dbReference type="PRINTS" id="PR00237">
    <property type="entry name" value="GPCRRHODOPSN"/>
</dbReference>
<dbReference type="STRING" id="6313.A0A0K0D7J7"/>
<dbReference type="WBParaSite" id="ACAC_0000604201-mRNA-1">
    <property type="protein sequence ID" value="ACAC_0000604201-mRNA-1"/>
    <property type="gene ID" value="ACAC_0000604201"/>
</dbReference>
<proteinExistence type="inferred from homology"/>
<organism evidence="13 14">
    <name type="scientific">Angiostrongylus cantonensis</name>
    <name type="common">Rat lungworm</name>
    <dbReference type="NCBI Taxonomy" id="6313"/>
    <lineage>
        <taxon>Eukaryota</taxon>
        <taxon>Metazoa</taxon>
        <taxon>Ecdysozoa</taxon>
        <taxon>Nematoda</taxon>
        <taxon>Chromadorea</taxon>
        <taxon>Rhabditida</taxon>
        <taxon>Rhabditina</taxon>
        <taxon>Rhabditomorpha</taxon>
        <taxon>Strongyloidea</taxon>
        <taxon>Metastrongylidae</taxon>
        <taxon>Angiostrongylus</taxon>
    </lineage>
</organism>
<keyword evidence="4 11" id="KW-1133">Transmembrane helix</keyword>
<keyword evidence="5 10" id="KW-0297">G-protein coupled receptor</keyword>
<keyword evidence="6 11" id="KW-0472">Membrane</keyword>
<dbReference type="GO" id="GO:0004993">
    <property type="term" value="F:G protein-coupled serotonin receptor activity"/>
    <property type="evidence" value="ECO:0007669"/>
    <property type="project" value="UniProtKB-ARBA"/>
</dbReference>
<evidence type="ECO:0000256" key="11">
    <source>
        <dbReference type="SAM" id="Phobius"/>
    </source>
</evidence>
<feature type="domain" description="G-protein coupled receptors family 1 profile" evidence="12">
    <location>
        <begin position="60"/>
        <end position="191"/>
    </location>
</feature>
<evidence type="ECO:0000256" key="6">
    <source>
        <dbReference type="ARBA" id="ARBA00023136"/>
    </source>
</evidence>
<evidence type="ECO:0000256" key="10">
    <source>
        <dbReference type="RuleBase" id="RU000688"/>
    </source>
</evidence>
<dbReference type="Gene3D" id="1.20.1070.10">
    <property type="entry name" value="Rhodopsin 7-helix transmembrane proteins"/>
    <property type="match status" value="1"/>
</dbReference>
<dbReference type="PROSITE" id="PS00237">
    <property type="entry name" value="G_PROTEIN_RECEP_F1_1"/>
    <property type="match status" value="1"/>
</dbReference>
<evidence type="ECO:0000256" key="5">
    <source>
        <dbReference type="ARBA" id="ARBA00023040"/>
    </source>
</evidence>
<evidence type="ECO:0000256" key="2">
    <source>
        <dbReference type="ARBA" id="ARBA00022475"/>
    </source>
</evidence>
<evidence type="ECO:0000256" key="4">
    <source>
        <dbReference type="ARBA" id="ARBA00022989"/>
    </source>
</evidence>
<dbReference type="PANTHER" id="PTHR24248:SF199">
    <property type="entry name" value="IP13425P-RELATED"/>
    <property type="match status" value="1"/>
</dbReference>
<feature type="transmembrane region" description="Helical" evidence="11">
    <location>
        <begin position="80"/>
        <end position="106"/>
    </location>
</feature>
<dbReference type="PANTHER" id="PTHR24248">
    <property type="entry name" value="ADRENERGIC RECEPTOR-RELATED G-PROTEIN COUPLED RECEPTOR"/>
    <property type="match status" value="1"/>
</dbReference>
<dbReference type="Pfam" id="PF00001">
    <property type="entry name" value="7tm_1"/>
    <property type="match status" value="1"/>
</dbReference>
<keyword evidence="3 10" id="KW-0812">Transmembrane</keyword>
<dbReference type="Proteomes" id="UP000035642">
    <property type="component" value="Unassembled WGS sequence"/>
</dbReference>
<accession>A0A0K0D7J7</accession>
<dbReference type="GO" id="GO:0005886">
    <property type="term" value="C:plasma membrane"/>
    <property type="evidence" value="ECO:0007669"/>
    <property type="project" value="UniProtKB-SubCell"/>
</dbReference>
<reference evidence="13" key="1">
    <citation type="submission" date="2012-09" db="EMBL/GenBank/DDBJ databases">
        <authorList>
            <person name="Martin A.A."/>
        </authorList>
    </citation>
    <scope>NUCLEOTIDE SEQUENCE</scope>
</reference>
<dbReference type="InterPro" id="IPR000276">
    <property type="entry name" value="GPCR_Rhodpsn"/>
</dbReference>
<evidence type="ECO:0000256" key="3">
    <source>
        <dbReference type="ARBA" id="ARBA00022692"/>
    </source>
</evidence>
<evidence type="ECO:0000313" key="13">
    <source>
        <dbReference type="Proteomes" id="UP000035642"/>
    </source>
</evidence>
<keyword evidence="8 10" id="KW-0675">Receptor</keyword>
<keyword evidence="2" id="KW-1003">Cell membrane</keyword>
<evidence type="ECO:0000256" key="8">
    <source>
        <dbReference type="ARBA" id="ARBA00023170"/>
    </source>
</evidence>
<feature type="transmembrane region" description="Helical" evidence="11">
    <location>
        <begin position="45"/>
        <end position="71"/>
    </location>
</feature>
<name>A0A0K0D7J7_ANGCA</name>
<evidence type="ECO:0000313" key="14">
    <source>
        <dbReference type="WBParaSite" id="ACAC_0000604201-mRNA-1"/>
    </source>
</evidence>
<sequence length="191" mass="21067">MERALPPLTSTILASTQSPWHQSDHTSLTSATQAYYSTLVFLKTLLAVVVLTVIIVTIVGNALVCLAVVLVRKLKQPANFLILSLAIADFFVGLLVMPLALVDLLFAEWPLGRSMCKLWTTADLTLCTASIVSLCAISVDRYLVITQPLRYSAVRTTPRMLFYIVIVWVIAAVVSLSFFCKCGKSQQNRCR</sequence>
<comment type="similarity">
    <text evidence="10">Belongs to the G-protein coupled receptor 1 family.</text>
</comment>
<dbReference type="AlphaFoldDB" id="A0A0K0D7J7"/>
<dbReference type="PROSITE" id="PS50262">
    <property type="entry name" value="G_PROTEIN_RECEP_F1_2"/>
    <property type="match status" value="1"/>
</dbReference>
<feature type="transmembrane region" description="Helical" evidence="11">
    <location>
        <begin position="160"/>
        <end position="179"/>
    </location>
</feature>
<keyword evidence="7" id="KW-1015">Disulfide bond</keyword>
<keyword evidence="9 10" id="KW-0807">Transducer</keyword>
<comment type="subcellular location">
    <subcellularLocation>
        <location evidence="1">Cell membrane</location>
        <topology evidence="1">Multi-pass membrane protein</topology>
    </subcellularLocation>
</comment>
<evidence type="ECO:0000256" key="1">
    <source>
        <dbReference type="ARBA" id="ARBA00004651"/>
    </source>
</evidence>
<dbReference type="SUPFAM" id="SSF81321">
    <property type="entry name" value="Family A G protein-coupled receptor-like"/>
    <property type="match status" value="1"/>
</dbReference>
<reference evidence="14" key="2">
    <citation type="submission" date="2017-02" db="UniProtKB">
        <authorList>
            <consortium name="WormBaseParasite"/>
        </authorList>
    </citation>
    <scope>IDENTIFICATION</scope>
</reference>
<dbReference type="GO" id="GO:0043410">
    <property type="term" value="P:positive regulation of MAPK cascade"/>
    <property type="evidence" value="ECO:0007669"/>
    <property type="project" value="TreeGrafter"/>
</dbReference>
<evidence type="ECO:0000259" key="12">
    <source>
        <dbReference type="PROSITE" id="PS50262"/>
    </source>
</evidence>